<protein>
    <submittedName>
        <fullName evidence="2">Uncharacterized protein</fullName>
    </submittedName>
</protein>
<keyword evidence="1" id="KW-0812">Transmembrane</keyword>
<dbReference type="Proteomes" id="UP000831021">
    <property type="component" value="Segment"/>
</dbReference>
<feature type="transmembrane region" description="Helical" evidence="1">
    <location>
        <begin position="31"/>
        <end position="57"/>
    </location>
</feature>
<proteinExistence type="predicted"/>
<keyword evidence="1" id="KW-0472">Membrane</keyword>
<dbReference type="EMBL" id="OM236516">
    <property type="protein sequence ID" value="UNY48902.1"/>
    <property type="molecule type" value="Genomic_DNA"/>
</dbReference>
<accession>A0AAE9GE03</accession>
<organism evidence="2 3">
    <name type="scientific">Bacillus phage FADO</name>
    <dbReference type="NCBI Taxonomy" id="2917160"/>
    <lineage>
        <taxon>Viruses</taxon>
        <taxon>Duplodnaviria</taxon>
        <taxon>Heunggongvirae</taxon>
        <taxon>Uroviricota</taxon>
        <taxon>Caudoviricetes</taxon>
        <taxon>Heleneionescovirinae</taxon>
        <taxon>Zhangjivirus</taxon>
        <taxon>Zhangjivirus fado</taxon>
    </lineage>
</organism>
<keyword evidence="3" id="KW-1185">Reference proteome</keyword>
<evidence type="ECO:0000256" key="1">
    <source>
        <dbReference type="SAM" id="Phobius"/>
    </source>
</evidence>
<keyword evidence="1" id="KW-1133">Transmembrane helix</keyword>
<evidence type="ECO:0000313" key="3">
    <source>
        <dbReference type="Proteomes" id="UP000831021"/>
    </source>
</evidence>
<gene>
    <name evidence="2" type="ORF">fado_187</name>
</gene>
<reference evidence="2 3" key="1">
    <citation type="submission" date="2022-01" db="EMBL/GenBank/DDBJ databases">
        <authorList>
            <person name="Stokar-Avihail A."/>
        </authorList>
    </citation>
    <scope>NUCLEOTIDE SEQUENCE [LARGE SCALE GENOMIC DNA]</scope>
</reference>
<sequence length="59" mass="6386">MLSMVFALLGGWILSLFGFDTVVIDGAKELFHISITTAGYYLIFAILGLIFAFLGAIRG</sequence>
<evidence type="ECO:0000313" key="2">
    <source>
        <dbReference type="EMBL" id="UNY48902.1"/>
    </source>
</evidence>
<name>A0AAE9GE03_9CAUD</name>